<dbReference type="PANTHER" id="PTHR22803">
    <property type="entry name" value="MANNOSE, PHOSPHOLIPASE, LECTIN RECEPTOR RELATED"/>
    <property type="match status" value="1"/>
</dbReference>
<dbReference type="PROSITE" id="PS00615">
    <property type="entry name" value="C_TYPE_LECTIN_1"/>
    <property type="match status" value="1"/>
</dbReference>
<dbReference type="SUPFAM" id="SSF56436">
    <property type="entry name" value="C-type lectin-like"/>
    <property type="match status" value="1"/>
</dbReference>
<dbReference type="Proteomes" id="UP001178461">
    <property type="component" value="Chromosome 9"/>
</dbReference>
<proteinExistence type="predicted"/>
<name>A0AA35KWH7_9SAUR</name>
<dbReference type="InterPro" id="IPR050111">
    <property type="entry name" value="C-type_lectin/snaclec_domain"/>
</dbReference>
<keyword evidence="3" id="KW-1015">Disulfide bond</keyword>
<accession>A0AA35KWH7</accession>
<dbReference type="InterPro" id="IPR018378">
    <property type="entry name" value="C-type_lectin_CS"/>
</dbReference>
<dbReference type="EMBL" id="OX395134">
    <property type="protein sequence ID" value="CAI5784951.1"/>
    <property type="molecule type" value="Genomic_DNA"/>
</dbReference>
<reference evidence="7" key="1">
    <citation type="submission" date="2022-12" db="EMBL/GenBank/DDBJ databases">
        <authorList>
            <person name="Alioto T."/>
            <person name="Alioto T."/>
            <person name="Gomez Garrido J."/>
        </authorList>
    </citation>
    <scope>NUCLEOTIDE SEQUENCE</scope>
</reference>
<evidence type="ECO:0000259" key="6">
    <source>
        <dbReference type="PROSITE" id="PS50041"/>
    </source>
</evidence>
<evidence type="ECO:0000256" key="5">
    <source>
        <dbReference type="SAM" id="Phobius"/>
    </source>
</evidence>
<comment type="subcellular location">
    <subcellularLocation>
        <location evidence="1">Secreted</location>
    </subcellularLocation>
</comment>
<gene>
    <name evidence="7" type="ORF">PODLI_1B023346</name>
</gene>
<evidence type="ECO:0000313" key="7">
    <source>
        <dbReference type="EMBL" id="CAI5784951.1"/>
    </source>
</evidence>
<keyword evidence="2" id="KW-0964">Secreted</keyword>
<sequence length="276" mass="31559">MLPERGFEPQAEAMAPKKPPAPAPAKAAAAAPPAPEQHGMTPQRLKMIWMCIGGTVLVFGTIAAVMGYLYSNMLAEPPHHLEPSLNRLRSSMAASYRRPKLNYGNAIKVSDFALTLMDTLKSNQHEYAEQKKNYQSLYKKDTKARSAGTWDTFGRNLYYVSKGRKTWYDAENFCVSRDAHLASVLSDEEQNYITSQLKDPAWIGFTDEKEEGKWEWTDGSRVTKQYWHEENTYFTESKRRLEKDCTSIVPSLAGNNWRDTYCHELRNWVCKESVEI</sequence>
<keyword evidence="5" id="KW-0812">Transmembrane</keyword>
<protein>
    <recommendedName>
        <fullName evidence="6">C-type lectin domain-containing protein</fullName>
    </recommendedName>
</protein>
<dbReference type="Gene3D" id="3.10.100.10">
    <property type="entry name" value="Mannose-Binding Protein A, subunit A"/>
    <property type="match status" value="1"/>
</dbReference>
<keyword evidence="5" id="KW-1133">Transmembrane helix</keyword>
<dbReference type="PROSITE" id="PS50041">
    <property type="entry name" value="C_TYPE_LECTIN_2"/>
    <property type="match status" value="1"/>
</dbReference>
<organism evidence="7 8">
    <name type="scientific">Podarcis lilfordi</name>
    <name type="common">Lilford's wall lizard</name>
    <dbReference type="NCBI Taxonomy" id="74358"/>
    <lineage>
        <taxon>Eukaryota</taxon>
        <taxon>Metazoa</taxon>
        <taxon>Chordata</taxon>
        <taxon>Craniata</taxon>
        <taxon>Vertebrata</taxon>
        <taxon>Euteleostomi</taxon>
        <taxon>Lepidosauria</taxon>
        <taxon>Squamata</taxon>
        <taxon>Bifurcata</taxon>
        <taxon>Unidentata</taxon>
        <taxon>Episquamata</taxon>
        <taxon>Laterata</taxon>
        <taxon>Lacertibaenia</taxon>
        <taxon>Lacertidae</taxon>
        <taxon>Podarcis</taxon>
    </lineage>
</organism>
<dbReference type="SMART" id="SM00034">
    <property type="entry name" value="CLECT"/>
    <property type="match status" value="1"/>
</dbReference>
<evidence type="ECO:0000256" key="2">
    <source>
        <dbReference type="ARBA" id="ARBA00022525"/>
    </source>
</evidence>
<dbReference type="Pfam" id="PF00059">
    <property type="entry name" value="Lectin_C"/>
    <property type="match status" value="1"/>
</dbReference>
<dbReference type="InterPro" id="IPR016186">
    <property type="entry name" value="C-type_lectin-like/link_sf"/>
</dbReference>
<dbReference type="InterPro" id="IPR001304">
    <property type="entry name" value="C-type_lectin-like"/>
</dbReference>
<feature type="transmembrane region" description="Helical" evidence="5">
    <location>
        <begin position="47"/>
        <end position="70"/>
    </location>
</feature>
<dbReference type="AlphaFoldDB" id="A0AA35KWH7"/>
<evidence type="ECO:0000313" key="8">
    <source>
        <dbReference type="Proteomes" id="UP001178461"/>
    </source>
</evidence>
<feature type="domain" description="C-type lectin" evidence="6">
    <location>
        <begin position="153"/>
        <end position="271"/>
    </location>
</feature>
<keyword evidence="8" id="KW-1185">Reference proteome</keyword>
<feature type="region of interest" description="Disordered" evidence="4">
    <location>
        <begin position="1"/>
        <end position="38"/>
    </location>
</feature>
<evidence type="ECO:0000256" key="4">
    <source>
        <dbReference type="SAM" id="MobiDB-lite"/>
    </source>
</evidence>
<keyword evidence="5" id="KW-0472">Membrane</keyword>
<evidence type="ECO:0000256" key="1">
    <source>
        <dbReference type="ARBA" id="ARBA00004613"/>
    </source>
</evidence>
<dbReference type="GO" id="GO:0005576">
    <property type="term" value="C:extracellular region"/>
    <property type="evidence" value="ECO:0007669"/>
    <property type="project" value="UniProtKB-SubCell"/>
</dbReference>
<dbReference type="InterPro" id="IPR016187">
    <property type="entry name" value="CTDL_fold"/>
</dbReference>
<evidence type="ECO:0000256" key="3">
    <source>
        <dbReference type="ARBA" id="ARBA00023157"/>
    </source>
</evidence>